<dbReference type="Pfam" id="PF19701">
    <property type="entry name" value="DUF6199"/>
    <property type="match status" value="1"/>
</dbReference>
<evidence type="ECO:0000313" key="3">
    <source>
        <dbReference type="EMBL" id="QHO69370.1"/>
    </source>
</evidence>
<keyword evidence="1" id="KW-0812">Transmembrane</keyword>
<sequence>MNTFLISVSGVLGLFFFWGLVSPRSQWHVLVGWTRADPRSSEPGSAAYATTRFVSLLGLLSVLAIAVSWGVGVISFDEDGDEAVRQPSVAERVWGSPRPYIVDRVFTPLAAPPEGLVEQQVTGYQRVRGYERSPNYLFAAGKIRAAGLATEPGFLGVVPLPGTVALGMADLVVHVRGDSRCIPQQVVVTPVDDAVQVGVFFGLPNPADGSNADNLGECDPAPAASDTRGFIIPIDLVEPLGDRVVQTLAVEPIALVPLPAR</sequence>
<reference evidence="3 4" key="1">
    <citation type="submission" date="2016-09" db="EMBL/GenBank/DDBJ databases">
        <title>Complete genome sequence of microbes from the polar regions.</title>
        <authorList>
            <person name="Liao L."/>
            <person name="Chen B."/>
        </authorList>
    </citation>
    <scope>NUCLEOTIDE SEQUENCE [LARGE SCALE GENOMIC DNA]</scope>
    <source>
        <strain evidence="3 4">ZS314</strain>
    </source>
</reference>
<proteinExistence type="predicted"/>
<gene>
    <name evidence="3" type="ORF">BHD05_06660</name>
</gene>
<evidence type="ECO:0000313" key="4">
    <source>
        <dbReference type="Proteomes" id="UP000464507"/>
    </source>
</evidence>
<dbReference type="Proteomes" id="UP000464507">
    <property type="component" value="Chromosome"/>
</dbReference>
<name>A0A7L5AFV4_9MICO</name>
<keyword evidence="1" id="KW-0472">Membrane</keyword>
<dbReference type="InterPro" id="IPR045679">
    <property type="entry name" value="DUF6199"/>
</dbReference>
<keyword evidence="1" id="KW-1133">Transmembrane helix</keyword>
<dbReference type="RefSeq" id="WP_161885732.1">
    <property type="nucleotide sequence ID" value="NZ_CP017146.1"/>
</dbReference>
<dbReference type="KEGG" id="mant:BHD05_06660"/>
<dbReference type="OrthoDB" id="4382237at2"/>
<evidence type="ECO:0000256" key="1">
    <source>
        <dbReference type="SAM" id="Phobius"/>
    </source>
</evidence>
<accession>A0A7L5AFV4</accession>
<evidence type="ECO:0000259" key="2">
    <source>
        <dbReference type="Pfam" id="PF19701"/>
    </source>
</evidence>
<keyword evidence="4" id="KW-1185">Reference proteome</keyword>
<protein>
    <recommendedName>
        <fullName evidence="2">DUF6199 domain-containing protein</fullName>
    </recommendedName>
</protein>
<dbReference type="AlphaFoldDB" id="A0A7L5AFV4"/>
<feature type="transmembrane region" description="Helical" evidence="1">
    <location>
        <begin position="53"/>
        <end position="76"/>
    </location>
</feature>
<organism evidence="3 4">
    <name type="scientific">Marisediminicola antarctica</name>
    <dbReference type="NCBI Taxonomy" id="674079"/>
    <lineage>
        <taxon>Bacteria</taxon>
        <taxon>Bacillati</taxon>
        <taxon>Actinomycetota</taxon>
        <taxon>Actinomycetes</taxon>
        <taxon>Micrococcales</taxon>
        <taxon>Microbacteriaceae</taxon>
        <taxon>Marisediminicola</taxon>
    </lineage>
</organism>
<dbReference type="EMBL" id="CP017146">
    <property type="protein sequence ID" value="QHO69370.1"/>
    <property type="molecule type" value="Genomic_DNA"/>
</dbReference>
<feature type="domain" description="DUF6199" evidence="2">
    <location>
        <begin position="11"/>
        <end position="66"/>
    </location>
</feature>